<dbReference type="RefSeq" id="WP_015948299.1">
    <property type="nucleotide sequence ID" value="NC_011768.1"/>
</dbReference>
<proteinExistence type="predicted"/>
<organism evidence="2 3">
    <name type="scientific">Desulfatibacillum aliphaticivorans</name>
    <dbReference type="NCBI Taxonomy" id="218208"/>
    <lineage>
        <taxon>Bacteria</taxon>
        <taxon>Pseudomonadati</taxon>
        <taxon>Thermodesulfobacteriota</taxon>
        <taxon>Desulfobacteria</taxon>
        <taxon>Desulfobacterales</taxon>
        <taxon>Desulfatibacillaceae</taxon>
        <taxon>Desulfatibacillum</taxon>
    </lineage>
</organism>
<evidence type="ECO:0000256" key="1">
    <source>
        <dbReference type="SAM" id="Coils"/>
    </source>
</evidence>
<accession>B8FC37</accession>
<evidence type="ECO:0000313" key="2">
    <source>
        <dbReference type="EMBL" id="ACL05242.1"/>
    </source>
</evidence>
<keyword evidence="1" id="KW-0175">Coiled coil</keyword>
<dbReference type="AlphaFoldDB" id="B8FC37"/>
<dbReference type="Proteomes" id="UP000000739">
    <property type="component" value="Chromosome"/>
</dbReference>
<feature type="coiled-coil region" evidence="1">
    <location>
        <begin position="195"/>
        <end position="229"/>
    </location>
</feature>
<name>B8FC37_DESAL</name>
<keyword evidence="3" id="KW-1185">Reference proteome</keyword>
<gene>
    <name evidence="2" type="ordered locus">Dalk_3554</name>
</gene>
<sequence>MKKGFEQWMEIFKGGPQTDSRGVEHDGDKIIEKALATFNAAEHEPPIVVGHPSDNSPAFGWVEGLKAQTKGGVKFLYAKVKEVVPEFADLVKRGVYKKRSAAFYPDGRLRHVGFLGGMPPAVKGLADIGFSQDENAACFEFSNNQTAPPGASKEERTMSWKDKLKEAFGRAVDDMPENEPAPAVGVGFSEADIKKARQEAADQAAKEAREQVEKEFAEKQAKADKETHKKGIAVFIADGVKAGKIPPAWKDAGIQAFMEGLDAGTEIEFAEGQEKKSQADWFKSFLESLPKLIEFGEIATGDKDPGDGGDDEKIAAMARKRAKEEGCTFTEAVIQVAKENPGLAG</sequence>
<dbReference type="KEGG" id="dal:Dalk_3554"/>
<protein>
    <submittedName>
        <fullName evidence="2">Uncharacterized protein</fullName>
    </submittedName>
</protein>
<evidence type="ECO:0000313" key="3">
    <source>
        <dbReference type="Proteomes" id="UP000000739"/>
    </source>
</evidence>
<dbReference type="HOGENOM" id="CLU_058178_0_0_7"/>
<dbReference type="EMBL" id="CP001322">
    <property type="protein sequence ID" value="ACL05242.1"/>
    <property type="molecule type" value="Genomic_DNA"/>
</dbReference>
<dbReference type="eggNOG" id="COG4388">
    <property type="taxonomic scope" value="Bacteria"/>
</dbReference>
<reference evidence="2 3" key="1">
    <citation type="journal article" date="2012" name="Environ. Microbiol.">
        <title>The genome sequence of Desulfatibacillum alkenivorans AK-01: a blueprint for anaerobic alkane oxidation.</title>
        <authorList>
            <person name="Callaghan A.V."/>
            <person name="Morris B.E."/>
            <person name="Pereira I.A."/>
            <person name="McInerney M.J."/>
            <person name="Austin R.N."/>
            <person name="Groves J.T."/>
            <person name="Kukor J.J."/>
            <person name="Suflita J.M."/>
            <person name="Young L.Y."/>
            <person name="Zylstra G.J."/>
            <person name="Wawrik B."/>
        </authorList>
    </citation>
    <scope>NUCLEOTIDE SEQUENCE [LARGE SCALE GENOMIC DNA]</scope>
    <source>
        <strain evidence="2 3">AK-01</strain>
    </source>
</reference>